<accession>A0ABR2KF97</accession>
<sequence>MQSKPDMIPALVILEEFKGTQIEVSEYLAAIRRPDFIYAPTFRQQIGIICEHLHNNYINVSYERIGFVFHENKYAVRHQHYKYLYGKNKNGRPSKLTDEQIHLVIQKINSYHSNPGYALYPGFEDIEEFIFQSFNIQIKRDTLRHIINLKLSNLFKTVIGRPMDSKRVE</sequence>
<dbReference type="EMBL" id="JAPFFF010000005">
    <property type="protein sequence ID" value="KAK8889777.1"/>
    <property type="molecule type" value="Genomic_DNA"/>
</dbReference>
<name>A0ABR2KF97_9EUKA</name>
<evidence type="ECO:0000313" key="2">
    <source>
        <dbReference type="Proteomes" id="UP001470230"/>
    </source>
</evidence>
<reference evidence="1 2" key="1">
    <citation type="submission" date="2024-04" db="EMBL/GenBank/DDBJ databases">
        <title>Tritrichomonas musculus Genome.</title>
        <authorList>
            <person name="Alves-Ferreira E."/>
            <person name="Grigg M."/>
            <person name="Lorenzi H."/>
            <person name="Galac M."/>
        </authorList>
    </citation>
    <scope>NUCLEOTIDE SEQUENCE [LARGE SCALE GENOMIC DNA]</scope>
    <source>
        <strain evidence="1 2">EAF2021</strain>
    </source>
</reference>
<protein>
    <submittedName>
        <fullName evidence="1">Uncharacterized protein</fullName>
    </submittedName>
</protein>
<evidence type="ECO:0000313" key="1">
    <source>
        <dbReference type="EMBL" id="KAK8889777.1"/>
    </source>
</evidence>
<comment type="caution">
    <text evidence="1">The sequence shown here is derived from an EMBL/GenBank/DDBJ whole genome shotgun (WGS) entry which is preliminary data.</text>
</comment>
<feature type="non-terminal residue" evidence="1">
    <location>
        <position position="169"/>
    </location>
</feature>
<dbReference type="Proteomes" id="UP001470230">
    <property type="component" value="Unassembled WGS sequence"/>
</dbReference>
<organism evidence="1 2">
    <name type="scientific">Tritrichomonas musculus</name>
    <dbReference type="NCBI Taxonomy" id="1915356"/>
    <lineage>
        <taxon>Eukaryota</taxon>
        <taxon>Metamonada</taxon>
        <taxon>Parabasalia</taxon>
        <taxon>Tritrichomonadida</taxon>
        <taxon>Tritrichomonadidae</taxon>
        <taxon>Tritrichomonas</taxon>
    </lineage>
</organism>
<gene>
    <name evidence="1" type="ORF">M9Y10_034531</name>
</gene>
<keyword evidence="2" id="KW-1185">Reference proteome</keyword>
<proteinExistence type="predicted"/>